<evidence type="ECO:0000313" key="2">
    <source>
        <dbReference type="Proteomes" id="UP000245912"/>
    </source>
</evidence>
<dbReference type="Gene3D" id="2.60.40.2040">
    <property type="entry name" value="CFA/I fimbrial subunit E, pilin domain"/>
    <property type="match status" value="1"/>
</dbReference>
<dbReference type="InterPro" id="IPR043037">
    <property type="entry name" value="CfaE_adhesin"/>
</dbReference>
<reference evidence="1 2" key="1">
    <citation type="submission" date="2018-04" db="EMBL/GenBank/DDBJ databases">
        <title>Serotype diversity and antimicrobial resistance among Salmonella enterica isolated from patients at an equine referral hospital.</title>
        <authorList>
            <person name="Leon I.M."/>
            <person name="Lawhon S.D."/>
            <person name="Norman K.N."/>
            <person name="Threadgill D.S."/>
            <person name="Ohta N."/>
            <person name="Vinasco J."/>
            <person name="Scott H.M."/>
        </authorList>
    </citation>
    <scope>NUCLEOTIDE SEQUENCE [LARGE SCALE GENOMIC DNA]</scope>
    <source>
        <strain evidence="1 2">235</strain>
    </source>
</reference>
<proteinExistence type="predicted"/>
<dbReference type="RefSeq" id="WP_080093011.1">
    <property type="nucleotide sequence ID" value="NZ_MYOH01000007.1"/>
</dbReference>
<gene>
    <name evidence="1" type="ORF">C4860_16645</name>
</gene>
<comment type="caution">
    <text evidence="1">The sequence shown here is derived from an EMBL/GenBank/DDBJ whole genome shotgun (WGS) entry which is preliminary data.</text>
</comment>
<accession>A0A2T8T377</accession>
<dbReference type="Proteomes" id="UP000245912">
    <property type="component" value="Unassembled WGS sequence"/>
</dbReference>
<organism evidence="1 2">
    <name type="scientific">Salmonella enterica</name>
    <name type="common">Salmonella choleraesuis</name>
    <dbReference type="NCBI Taxonomy" id="28901"/>
    <lineage>
        <taxon>Bacteria</taxon>
        <taxon>Pseudomonadati</taxon>
        <taxon>Pseudomonadota</taxon>
        <taxon>Gammaproteobacteria</taxon>
        <taxon>Enterobacterales</taxon>
        <taxon>Enterobacteriaceae</taxon>
        <taxon>Salmonella</taxon>
    </lineage>
</organism>
<dbReference type="InterPro" id="IPR010888">
    <property type="entry name" value="CblD"/>
</dbReference>
<evidence type="ECO:0000313" key="1">
    <source>
        <dbReference type="EMBL" id="PVI96046.1"/>
    </source>
</evidence>
<sequence>MSNKMKWTSMTAHWSAIINFIRKYVRSARMVAIHLLVLWLPVSAQAERESDYSWNLPVSGNIDLNALPEQQDIWSIKVVQRDFGLGYFSLMCLSENDDVFGKCRTRVPDGVYVQPFQNVPLRFTRQGSGETITLTVAGRFANHDEGFAGSVTYSAMEDHVIIKTWILREELKKIPTTGIWTAHLQMRSLRWWNIPIGSLVSDITLNVTDHFAENAAIYFPLFGTATPRVDLNLHRMNASQMSGRANLDMCLYDGGVKARSLQMKVEGSNKSGTGFQVIKSDSADTIDYAVSMNYGGRNIPVTRGVEFSLDNVDKAATRPVVLPGQRQAVRCMPVPLTLTTQPFNIREKRSGEYQGTLTVTMLMGTQTP</sequence>
<dbReference type="Gene3D" id="2.60.40.2520">
    <property type="entry name" value="CFA/I fimbrial subunit E, adhesin domain"/>
    <property type="match status" value="1"/>
</dbReference>
<dbReference type="Pfam" id="PF07434">
    <property type="entry name" value="CblD"/>
    <property type="match status" value="1"/>
</dbReference>
<dbReference type="AlphaFoldDB" id="A0A2T8T377"/>
<protein>
    <submittedName>
        <fullName evidence="1">Fimbrial protein TcfD</fullName>
    </submittedName>
</protein>
<dbReference type="EMBL" id="QDLQ01000011">
    <property type="protein sequence ID" value="PVI96046.1"/>
    <property type="molecule type" value="Genomic_DNA"/>
</dbReference>
<name>A0A2T8T377_SALER</name>